<evidence type="ECO:0000256" key="2">
    <source>
        <dbReference type="ARBA" id="ARBA00006285"/>
    </source>
</evidence>
<evidence type="ECO:0000256" key="7">
    <source>
        <dbReference type="ARBA" id="ARBA00033000"/>
    </source>
</evidence>
<evidence type="ECO:0000256" key="1">
    <source>
        <dbReference type="ARBA" id="ARBA00001231"/>
    </source>
</evidence>
<dbReference type="PANTHER" id="PTHR22600">
    <property type="entry name" value="BETA-HEXOSAMINIDASE"/>
    <property type="match status" value="1"/>
</dbReference>
<name>A0AAV5NMM0_9VIBR</name>
<reference evidence="12" key="1">
    <citation type="journal article" date="2019" name="Int. J. Syst. Evol. Microbiol.">
        <title>The Global Catalogue of Microorganisms (GCM) 10K type strain sequencing project: providing services to taxonomists for standard genome sequencing and annotation.</title>
        <authorList>
            <consortium name="The Broad Institute Genomics Platform"/>
            <consortium name="The Broad Institute Genome Sequencing Center for Infectious Disease"/>
            <person name="Wu L."/>
            <person name="Ma J."/>
        </authorList>
    </citation>
    <scope>NUCLEOTIDE SEQUENCE [LARGE SCALE GENOMIC DNA]</scope>
    <source>
        <strain evidence="12">NBRC 15640</strain>
    </source>
</reference>
<keyword evidence="5" id="KW-0326">Glycosidase</keyword>
<proteinExistence type="inferred from homology"/>
<dbReference type="Proteomes" id="UP001156690">
    <property type="component" value="Unassembled WGS sequence"/>
</dbReference>
<dbReference type="Pfam" id="PF00728">
    <property type="entry name" value="Glyco_hydro_20"/>
    <property type="match status" value="1"/>
</dbReference>
<comment type="similarity">
    <text evidence="2">Belongs to the glycosyl hydrolase 20 family.</text>
</comment>
<dbReference type="EMBL" id="BSNX01000007">
    <property type="protein sequence ID" value="GLQ71599.1"/>
    <property type="molecule type" value="Genomic_DNA"/>
</dbReference>
<dbReference type="GO" id="GO:0016020">
    <property type="term" value="C:membrane"/>
    <property type="evidence" value="ECO:0007669"/>
    <property type="project" value="TreeGrafter"/>
</dbReference>
<dbReference type="RefSeq" id="WP_126607039.1">
    <property type="nucleotide sequence ID" value="NZ_AP025144.1"/>
</dbReference>
<accession>A0AAV5NMM0</accession>
<dbReference type="SUPFAM" id="SSF55545">
    <property type="entry name" value="beta-N-acetylhexosaminidase-like domain"/>
    <property type="match status" value="1"/>
</dbReference>
<feature type="active site" description="Proton donor" evidence="8">
    <location>
        <position position="434"/>
    </location>
</feature>
<comment type="catalytic activity">
    <reaction evidence="1">
        <text>Hydrolysis of terminal non-reducing N-acetyl-D-hexosamine residues in N-acetyl-beta-D-hexosaminides.</text>
        <dbReference type="EC" id="3.2.1.52"/>
    </reaction>
</comment>
<dbReference type="InterPro" id="IPR017853">
    <property type="entry name" value="GH"/>
</dbReference>
<dbReference type="GO" id="GO:0004563">
    <property type="term" value="F:beta-N-acetylhexosaminidase activity"/>
    <property type="evidence" value="ECO:0007669"/>
    <property type="project" value="UniProtKB-EC"/>
</dbReference>
<evidence type="ECO:0000256" key="5">
    <source>
        <dbReference type="ARBA" id="ARBA00023295"/>
    </source>
</evidence>
<dbReference type="EC" id="3.2.1.52" evidence="3"/>
<dbReference type="InterPro" id="IPR015882">
    <property type="entry name" value="HEX_bac_N"/>
</dbReference>
<evidence type="ECO:0000256" key="8">
    <source>
        <dbReference type="PIRSR" id="PIRSR625705-1"/>
    </source>
</evidence>
<evidence type="ECO:0000256" key="3">
    <source>
        <dbReference type="ARBA" id="ARBA00012663"/>
    </source>
</evidence>
<dbReference type="CDD" id="cd06563">
    <property type="entry name" value="GH20_chitobiase-like"/>
    <property type="match status" value="1"/>
</dbReference>
<dbReference type="InterPro" id="IPR025705">
    <property type="entry name" value="Beta_hexosaminidase_sua/sub"/>
</dbReference>
<dbReference type="Pfam" id="PF02838">
    <property type="entry name" value="Glyco_hydro_20b"/>
    <property type="match status" value="1"/>
</dbReference>
<dbReference type="PANTHER" id="PTHR22600:SF57">
    <property type="entry name" value="BETA-N-ACETYLHEXOSAMINIDASE"/>
    <property type="match status" value="1"/>
</dbReference>
<evidence type="ECO:0000259" key="9">
    <source>
        <dbReference type="Pfam" id="PF00728"/>
    </source>
</evidence>
<evidence type="ECO:0000313" key="11">
    <source>
        <dbReference type="EMBL" id="GLQ71599.1"/>
    </source>
</evidence>
<dbReference type="GO" id="GO:0030203">
    <property type="term" value="P:glycosaminoglycan metabolic process"/>
    <property type="evidence" value="ECO:0007669"/>
    <property type="project" value="TreeGrafter"/>
</dbReference>
<keyword evidence="12" id="KW-1185">Reference proteome</keyword>
<evidence type="ECO:0000313" key="12">
    <source>
        <dbReference type="Proteomes" id="UP001156690"/>
    </source>
</evidence>
<dbReference type="GO" id="GO:0005975">
    <property type="term" value="P:carbohydrate metabolic process"/>
    <property type="evidence" value="ECO:0007669"/>
    <property type="project" value="InterPro"/>
</dbReference>
<dbReference type="AlphaFoldDB" id="A0AAV5NMM0"/>
<protein>
    <recommendedName>
        <fullName evidence="3">beta-N-acetylhexosaminidase</fullName>
        <ecNumber evidence="3">3.2.1.52</ecNumber>
    </recommendedName>
    <alternativeName>
        <fullName evidence="6">Beta-N-acetylhexosaminidase</fullName>
    </alternativeName>
    <alternativeName>
        <fullName evidence="7">N-acetyl-beta-glucosaminidase</fullName>
    </alternativeName>
</protein>
<comment type="caution">
    <text evidence="11">The sequence shown here is derived from an EMBL/GenBank/DDBJ whole genome shotgun (WGS) entry which is preliminary data.</text>
</comment>
<dbReference type="Gene3D" id="3.30.379.10">
    <property type="entry name" value="Chitobiase/beta-hexosaminidase domain 2-like"/>
    <property type="match status" value="1"/>
</dbReference>
<dbReference type="PRINTS" id="PR00738">
    <property type="entry name" value="GLHYDRLASE20"/>
</dbReference>
<dbReference type="InterPro" id="IPR029018">
    <property type="entry name" value="Hex-like_dom2"/>
</dbReference>
<dbReference type="SUPFAM" id="SSF51445">
    <property type="entry name" value="(Trans)glycosidases"/>
    <property type="match status" value="1"/>
</dbReference>
<feature type="domain" description="Beta-hexosaminidase bacterial type N-terminal" evidence="10">
    <location>
        <begin position="138"/>
        <end position="255"/>
    </location>
</feature>
<organism evidence="11 12">
    <name type="scientific">Vibrio penaeicida</name>
    <dbReference type="NCBI Taxonomy" id="104609"/>
    <lineage>
        <taxon>Bacteria</taxon>
        <taxon>Pseudomonadati</taxon>
        <taxon>Pseudomonadota</taxon>
        <taxon>Gammaproteobacteria</taxon>
        <taxon>Vibrionales</taxon>
        <taxon>Vibrionaceae</taxon>
        <taxon>Vibrio</taxon>
    </lineage>
</organism>
<evidence type="ECO:0000259" key="10">
    <source>
        <dbReference type="Pfam" id="PF02838"/>
    </source>
</evidence>
<evidence type="ECO:0000256" key="6">
    <source>
        <dbReference type="ARBA" id="ARBA00030512"/>
    </source>
</evidence>
<evidence type="ECO:0000256" key="4">
    <source>
        <dbReference type="ARBA" id="ARBA00022801"/>
    </source>
</evidence>
<keyword evidence="4" id="KW-0378">Hydrolase</keyword>
<sequence length="639" mass="72541">MNYRVDLAVLSEQNGVARFGLTLHNLSDQDISSWALHFSLDRYILTDTLTQGNLEQVGSHCILTPQNSEALAANHHYFIEFSTNTFPFRYLADGIDDAYLEIKQGEGSKNLSVDITPIALLSPYKKRESIPQVEAADIALIPKPSSITQQDGTFALTEVTGVSVSTSLAEEATEWLIEELAHTANINLTRNENGNVIFRSNPTLDKGHYNLTVQEQSITLESGSRSGFMHACATLMQLVSAKLVNTHIPCVTIKDNPRYSYRGMMLDCARHFHSVEQVKKMINHLAYYKFNYFHWHLTDDEGWRIEIKAFPELTDIGAKRGPGMANDAQYSHLATPYDGFYTQEDIKDVIEYAAKRAITVIPEIDIPGHCRAAIKALPDLLVDKEDQSEYLSIQNYSDNVLSPAIDGTYQFLDTVLTEVSDLFPSPYVHIGADEVPKNVWTKSPRCQAMMEEFGYEDAKELQGHLLRHAEKKLKSLGKRMLGWEEAKHGNKVSKETVIYSWLNEEAALECAKDGFDVVLQPAQTTYLDMTQDYAPEEPGVDWANPIPLELAYHYEPLSDVPNDDPIRQRIWGIQCALWCEKISDPSRLEYMVFPRISALAEVSWSQTKQRDWLDYLSRLKGHLPHWQRLGVNYRSPWQD</sequence>
<gene>
    <name evidence="11" type="ORF">GCM10007932_09590</name>
</gene>
<feature type="domain" description="Glycoside hydrolase family 20 catalytic" evidence="9">
    <location>
        <begin position="259"/>
        <end position="606"/>
    </location>
</feature>
<dbReference type="InterPro" id="IPR015883">
    <property type="entry name" value="Glyco_hydro_20_cat"/>
</dbReference>
<dbReference type="Gene3D" id="3.20.20.80">
    <property type="entry name" value="Glycosidases"/>
    <property type="match status" value="1"/>
</dbReference>